<evidence type="ECO:0000313" key="4">
    <source>
        <dbReference type="EMBL" id="PMB67580.1"/>
    </source>
</evidence>
<protein>
    <submittedName>
        <fullName evidence="5">Uncharacterized protein</fullName>
    </submittedName>
</protein>
<dbReference type="Proteomes" id="UP000235728">
    <property type="component" value="Unassembled WGS sequence"/>
</dbReference>
<dbReference type="AlphaFoldDB" id="A0A2N6NJX9"/>
<reference evidence="5 6" key="1">
    <citation type="journal article" date="2016" name="Appl. Microbiol. Biotechnol.">
        <title>Characterization of T-DNA insertion mutants with decreased virulence in the entomopathogenic fungus Beauveria bassiana JEF-007.</title>
        <authorList>
            <person name="Kim S."/>
            <person name="Lee S.J."/>
            <person name="Nai Y.S."/>
            <person name="Yu J.S."/>
            <person name="Lee M.R."/>
            <person name="Yang Y.T."/>
            <person name="Kim J.S."/>
        </authorList>
    </citation>
    <scope>NUCLEOTIDE SEQUENCE [LARGE SCALE GENOMIC DNA]</scope>
    <source>
        <strain evidence="5 6">JEF-007</strain>
    </source>
</reference>
<evidence type="ECO:0000313" key="2">
    <source>
        <dbReference type="EMBL" id="PMB63329.1"/>
    </source>
</evidence>
<evidence type="ECO:0000313" key="1">
    <source>
        <dbReference type="EMBL" id="PMB63319.1"/>
    </source>
</evidence>
<dbReference type="EMBL" id="MRVG01000007">
    <property type="protein sequence ID" value="PMB67591.1"/>
    <property type="molecule type" value="Genomic_DNA"/>
</dbReference>
<dbReference type="EMBL" id="MRVG01000007">
    <property type="protein sequence ID" value="PMB67580.1"/>
    <property type="molecule type" value="Genomic_DNA"/>
</dbReference>
<name>A0A2N6NJX9_BEABA</name>
<evidence type="ECO:0000313" key="5">
    <source>
        <dbReference type="EMBL" id="PMB67591.1"/>
    </source>
</evidence>
<evidence type="ECO:0000313" key="6">
    <source>
        <dbReference type="Proteomes" id="UP000235728"/>
    </source>
</evidence>
<dbReference type="EMBL" id="MRVG01000031">
    <property type="protein sequence ID" value="PMB63329.1"/>
    <property type="molecule type" value="Genomic_DNA"/>
</dbReference>
<accession>A0A2N6NJX9</accession>
<organism evidence="5 6">
    <name type="scientific">Beauveria bassiana</name>
    <name type="common">White muscardine disease fungus</name>
    <name type="synonym">Tritirachium shiotae</name>
    <dbReference type="NCBI Taxonomy" id="176275"/>
    <lineage>
        <taxon>Eukaryota</taxon>
        <taxon>Fungi</taxon>
        <taxon>Dikarya</taxon>
        <taxon>Ascomycota</taxon>
        <taxon>Pezizomycotina</taxon>
        <taxon>Sordariomycetes</taxon>
        <taxon>Hypocreomycetidae</taxon>
        <taxon>Hypocreales</taxon>
        <taxon>Cordycipitaceae</taxon>
        <taxon>Beauveria</taxon>
    </lineage>
</organism>
<dbReference type="EMBL" id="MRVG01000010">
    <property type="protein sequence ID" value="PMB65127.1"/>
    <property type="molecule type" value="Genomic_DNA"/>
</dbReference>
<evidence type="ECO:0000313" key="3">
    <source>
        <dbReference type="EMBL" id="PMB65127.1"/>
    </source>
</evidence>
<comment type="caution">
    <text evidence="5">The sequence shown here is derived from an EMBL/GenBank/DDBJ whole genome shotgun (WGS) entry which is preliminary data.</text>
</comment>
<sequence>MRGWPAGSAWFEVGRGREQVPEQPENQSSAVRATKELAESMSKRVLGVVEEYRDEDGPNPWLGRTGWAAHFASHTKDY</sequence>
<proteinExistence type="predicted"/>
<dbReference type="EMBL" id="MRVG01000034">
    <property type="protein sequence ID" value="PMB63319.1"/>
    <property type="molecule type" value="Genomic_DNA"/>
</dbReference>
<gene>
    <name evidence="4" type="ORF">BM221_007250</name>
    <name evidence="5" type="ORF">BM221_007261</name>
    <name evidence="3" type="ORF">BM221_008483</name>
    <name evidence="2" type="ORF">BM221_010858</name>
    <name evidence="1" type="ORF">BM221_010869</name>
</gene>